<comment type="caution">
    <text evidence="11">The sequence shown here is derived from an EMBL/GenBank/DDBJ whole genome shotgun (WGS) entry which is preliminary data.</text>
</comment>
<dbReference type="InterPro" id="IPR019821">
    <property type="entry name" value="Kinesin_motor_CS"/>
</dbReference>
<name>A0AAD9XC07_9ROSI</name>
<dbReference type="GO" id="GO:0031022">
    <property type="term" value="P:nuclear migration along microfilament"/>
    <property type="evidence" value="ECO:0007669"/>
    <property type="project" value="UniProtKB-ARBA"/>
</dbReference>
<feature type="region of interest" description="Disordered" evidence="9">
    <location>
        <begin position="664"/>
        <end position="704"/>
    </location>
</feature>
<keyword evidence="3 7" id="KW-0547">Nucleotide-binding</keyword>
<evidence type="ECO:0000256" key="8">
    <source>
        <dbReference type="SAM" id="Coils"/>
    </source>
</evidence>
<dbReference type="InterPro" id="IPR027417">
    <property type="entry name" value="P-loop_NTPase"/>
</dbReference>
<dbReference type="PANTHER" id="PTHR47972:SF22">
    <property type="entry name" value="KINESIN-LIKE PROTEIN KIN-14A-RELATED"/>
    <property type="match status" value="1"/>
</dbReference>
<dbReference type="Gene3D" id="3.40.850.10">
    <property type="entry name" value="Kinesin motor domain"/>
    <property type="match status" value="1"/>
</dbReference>
<evidence type="ECO:0000256" key="3">
    <source>
        <dbReference type="ARBA" id="ARBA00022741"/>
    </source>
</evidence>
<keyword evidence="6 7" id="KW-0505">Motor protein</keyword>
<dbReference type="GO" id="GO:0009904">
    <property type="term" value="P:chloroplast accumulation movement"/>
    <property type="evidence" value="ECO:0007669"/>
    <property type="project" value="UniProtKB-ARBA"/>
</dbReference>
<dbReference type="GO" id="GO:0008017">
    <property type="term" value="F:microtubule binding"/>
    <property type="evidence" value="ECO:0007669"/>
    <property type="project" value="InterPro"/>
</dbReference>
<keyword evidence="12" id="KW-1185">Reference proteome</keyword>
<dbReference type="SMART" id="SM00129">
    <property type="entry name" value="KISc"/>
    <property type="match status" value="1"/>
</dbReference>
<dbReference type="PANTHER" id="PTHR47972">
    <property type="entry name" value="KINESIN-LIKE PROTEIN KLP-3"/>
    <property type="match status" value="1"/>
</dbReference>
<feature type="coiled-coil region" evidence="8">
    <location>
        <begin position="541"/>
        <end position="596"/>
    </location>
</feature>
<evidence type="ECO:0000256" key="2">
    <source>
        <dbReference type="ARBA" id="ARBA00022701"/>
    </source>
</evidence>
<evidence type="ECO:0000313" key="12">
    <source>
        <dbReference type="Proteomes" id="UP001280121"/>
    </source>
</evidence>
<dbReference type="GO" id="GO:0009903">
    <property type="term" value="P:chloroplast avoidance movement"/>
    <property type="evidence" value="ECO:0007669"/>
    <property type="project" value="UniProtKB-ARBA"/>
</dbReference>
<keyword evidence="4 7" id="KW-0067">ATP-binding</keyword>
<feature type="domain" description="Kinesin motor" evidence="10">
    <location>
        <begin position="143"/>
        <end position="457"/>
    </location>
</feature>
<sequence length="1288" mass="142721">MADNKNRWNWEVSGFEPRKSSSSPLEREEYRPAAPLVRRYSISAASVSPHSSDVSKQTLATKVQRLKDEVKLAKEDYLELRQEVSDLQEYSNAKLDRVTRYLGVLAEKTRKLDQVALETEARISPLINEKKRLFNDLLTAKGNIKVFCRTRPLFEEEGPSIVDFPDDCTIRVNTGDDSISNPKKDFELDRVYGPHIGQAELFSDVQPLVQSALDGYNVSIFAYGQTNSGKTHTMEGSSHDRGLNARCFEELFDLSNSDSTSTSRFNFLITVFDLYNEQIRDLLSESGGSLAKICLGSSESVIELVQVKVDNPLEFSKVLKSAFQKRGNHDSKFNVSHLIIMIHIYYTNLVTGENLYSKLSLVDLAGSEGSIAEDESGERVTDLLHVMKSFSALGDVLSSLTSRKDIVPYENSMLTKVLADSLGGSSKTLMIVNVCPNAANLSETLSSLNFSARARNSVLSLGNRDTIKKWRDIANEARKELYEREKEIQDLKQEMLGLKQALKDANDQCVLLYNEVQKAWKVSFTIQSDLKSENIMLTDKHKIEKEQNAQLRNQVAQLLQLEQEQKMQIQQRDSTIQTLQAKIKSIELQLNKALHSSKVRSTSGSELVPAVPSISNATVDGMDSSAVTKKLEEELKKRDALIERLHEENEKLFDRLTEKASLVGSPQMSSPLSKGVVSAQPGDLARNDNNNKGRSMDVVPSSLSTDKTEGTMALVKSGPDKVKTTPAGEYLTAALNDFDPEQYDSLAAITDGANKLLMLVLAAVIKAGASREHEILAEIRDAVFSFIRKMEPKRVMDTMLVSRVRILYIRSLLARSPELQSIKVSPVECFLEKANTGRSRSSSRSNSPGRSPVRYVDEKMQGFKINIKPEKKSKLSSVVLRMRGIDQDAWRQQVTGGKLREIQEEAKSFAIGNKALAALFVHTPAGELQRQIRSWLAENFDFLSVTGDDASGGTTGQLELLSTAIMDGWMAGLGAALPPRTDALGQLLSEYAKRVYNSQLQHLKDIAGTLATEEAEDASQVAKLRSALESVDHKRRKILQQMRSDIALATLEDGGSPIRNPSTAVEDARLASLISLDGILKQVKDVMRQSSVNTLGKSKKKAMLTSLDELAGRMPSLLDIDHPCAQKQIADARRMVESIPEVDDRIHETSHVHKPSSDLGSSTETDVAQWNVLQFNTGSTTPFIIKCGANSNSELVIKADANVQEPKGGEIVRVVPRPSVLENMSLEEMKYVFSQLPEALSLLALARTADGTRARYSRLYRTLAMKVPSLRDLVGELEKGGMLKDVKS</sequence>
<dbReference type="EMBL" id="JANJYI010000003">
    <property type="protein sequence ID" value="KAK2656570.1"/>
    <property type="molecule type" value="Genomic_DNA"/>
</dbReference>
<feature type="coiled-coil region" evidence="8">
    <location>
        <begin position="56"/>
        <end position="90"/>
    </location>
</feature>
<dbReference type="InterPro" id="IPR036961">
    <property type="entry name" value="Kinesin_motor_dom_sf"/>
</dbReference>
<dbReference type="Pfam" id="PF00225">
    <property type="entry name" value="Kinesin"/>
    <property type="match status" value="1"/>
</dbReference>
<reference evidence="11" key="1">
    <citation type="journal article" date="2023" name="Plant J.">
        <title>Genome sequences and population genomics provide insights into the demographic history, inbreeding, and mutation load of two 'living fossil' tree species of Dipteronia.</title>
        <authorList>
            <person name="Feng Y."/>
            <person name="Comes H.P."/>
            <person name="Chen J."/>
            <person name="Zhu S."/>
            <person name="Lu R."/>
            <person name="Zhang X."/>
            <person name="Li P."/>
            <person name="Qiu J."/>
            <person name="Olsen K.M."/>
            <person name="Qiu Y."/>
        </authorList>
    </citation>
    <scope>NUCLEOTIDE SEQUENCE</scope>
    <source>
        <strain evidence="11">KIB01</strain>
    </source>
</reference>
<evidence type="ECO:0000313" key="11">
    <source>
        <dbReference type="EMBL" id="KAK2656570.1"/>
    </source>
</evidence>
<feature type="coiled-coil region" evidence="8">
    <location>
        <begin position="474"/>
        <end position="508"/>
    </location>
</feature>
<evidence type="ECO:0000256" key="9">
    <source>
        <dbReference type="SAM" id="MobiDB-lite"/>
    </source>
</evidence>
<accession>A0AAD9XC07</accession>
<dbReference type="PROSITE" id="PS50067">
    <property type="entry name" value="KINESIN_MOTOR_2"/>
    <property type="match status" value="1"/>
</dbReference>
<feature type="binding site" evidence="7">
    <location>
        <begin position="224"/>
        <end position="231"/>
    </location>
    <ligand>
        <name>ATP</name>
        <dbReference type="ChEBI" id="CHEBI:30616"/>
    </ligand>
</feature>
<evidence type="ECO:0000259" key="10">
    <source>
        <dbReference type="PROSITE" id="PS50067"/>
    </source>
</evidence>
<dbReference type="InterPro" id="IPR001752">
    <property type="entry name" value="Kinesin_motor_dom"/>
</dbReference>
<dbReference type="GO" id="GO:0003777">
    <property type="term" value="F:microtubule motor activity"/>
    <property type="evidence" value="ECO:0007669"/>
    <property type="project" value="InterPro"/>
</dbReference>
<dbReference type="InterPro" id="IPR027640">
    <property type="entry name" value="Kinesin-like_fam"/>
</dbReference>
<proteinExistence type="inferred from homology"/>
<feature type="compositionally biased region" description="Basic and acidic residues" evidence="9">
    <location>
        <begin position="685"/>
        <end position="695"/>
    </location>
</feature>
<dbReference type="GO" id="GO:0005829">
    <property type="term" value="C:cytosol"/>
    <property type="evidence" value="ECO:0007669"/>
    <property type="project" value="UniProtKB-ARBA"/>
</dbReference>
<evidence type="ECO:0000256" key="5">
    <source>
        <dbReference type="ARBA" id="ARBA00023054"/>
    </source>
</evidence>
<dbReference type="Proteomes" id="UP001280121">
    <property type="component" value="Unassembled WGS sequence"/>
</dbReference>
<dbReference type="GO" id="GO:0005874">
    <property type="term" value="C:microtubule"/>
    <property type="evidence" value="ECO:0007669"/>
    <property type="project" value="UniProtKB-KW"/>
</dbReference>
<dbReference type="GO" id="GO:0005886">
    <property type="term" value="C:plasma membrane"/>
    <property type="evidence" value="ECO:0007669"/>
    <property type="project" value="UniProtKB-ARBA"/>
</dbReference>
<evidence type="ECO:0000256" key="7">
    <source>
        <dbReference type="PROSITE-ProRule" id="PRU00283"/>
    </source>
</evidence>
<dbReference type="GO" id="GO:0007018">
    <property type="term" value="P:microtubule-based movement"/>
    <property type="evidence" value="ECO:0007669"/>
    <property type="project" value="InterPro"/>
</dbReference>
<dbReference type="PROSITE" id="PS00411">
    <property type="entry name" value="KINESIN_MOTOR_1"/>
    <property type="match status" value="1"/>
</dbReference>
<evidence type="ECO:0000256" key="4">
    <source>
        <dbReference type="ARBA" id="ARBA00022840"/>
    </source>
</evidence>
<dbReference type="GO" id="GO:0005524">
    <property type="term" value="F:ATP binding"/>
    <property type="evidence" value="ECO:0007669"/>
    <property type="project" value="UniProtKB-UniRule"/>
</dbReference>
<gene>
    <name evidence="11" type="ORF">Ddye_009622</name>
</gene>
<keyword evidence="2" id="KW-0493">Microtubule</keyword>
<keyword evidence="5 8" id="KW-0175">Coiled coil</keyword>
<comment type="similarity">
    <text evidence="1">Belongs to the TRAFAC class myosin-kinesin ATPase superfamily. Kinesin family. KIN-14 subfamily.</text>
</comment>
<evidence type="ECO:0000256" key="6">
    <source>
        <dbReference type="ARBA" id="ARBA00023175"/>
    </source>
</evidence>
<evidence type="ECO:0000256" key="1">
    <source>
        <dbReference type="ARBA" id="ARBA00010899"/>
    </source>
</evidence>
<dbReference type="PRINTS" id="PR00380">
    <property type="entry name" value="KINESINHEAVY"/>
</dbReference>
<dbReference type="SUPFAM" id="SSF52540">
    <property type="entry name" value="P-loop containing nucleoside triphosphate hydrolases"/>
    <property type="match status" value="1"/>
</dbReference>
<dbReference type="FunFam" id="3.40.850.10:FF:000058">
    <property type="entry name" value="kinesin-like protein KIN-14B isoform X1"/>
    <property type="match status" value="1"/>
</dbReference>
<organism evidence="11 12">
    <name type="scientific">Dipteronia dyeriana</name>
    <dbReference type="NCBI Taxonomy" id="168575"/>
    <lineage>
        <taxon>Eukaryota</taxon>
        <taxon>Viridiplantae</taxon>
        <taxon>Streptophyta</taxon>
        <taxon>Embryophyta</taxon>
        <taxon>Tracheophyta</taxon>
        <taxon>Spermatophyta</taxon>
        <taxon>Magnoliopsida</taxon>
        <taxon>eudicotyledons</taxon>
        <taxon>Gunneridae</taxon>
        <taxon>Pentapetalae</taxon>
        <taxon>rosids</taxon>
        <taxon>malvids</taxon>
        <taxon>Sapindales</taxon>
        <taxon>Sapindaceae</taxon>
        <taxon>Hippocastanoideae</taxon>
        <taxon>Acereae</taxon>
        <taxon>Dipteronia</taxon>
    </lineage>
</organism>
<protein>
    <recommendedName>
        <fullName evidence="10">Kinesin motor domain-containing protein</fullName>
    </recommendedName>
</protein>